<feature type="chain" id="PRO_5030652850" evidence="1">
    <location>
        <begin position="31"/>
        <end position="489"/>
    </location>
</feature>
<evidence type="ECO:0000259" key="2">
    <source>
        <dbReference type="Pfam" id="PF16472"/>
    </source>
</evidence>
<dbReference type="PANTHER" id="PTHR32256:SF17">
    <property type="entry name" value="EGF-LIKE DOMAIN-CONTAINING PROTEIN"/>
    <property type="match status" value="1"/>
</dbReference>
<reference evidence="3 4" key="1">
    <citation type="submission" date="2019-11" db="EMBL/GenBank/DDBJ databases">
        <title>Draft genome sequences of five Paenibacillus species of dairy origin.</title>
        <authorList>
            <person name="Olajide A.M."/>
            <person name="Chen S."/>
            <person name="Lapointe G."/>
        </authorList>
    </citation>
    <scope>NUCLEOTIDE SEQUENCE [LARGE SCALE GENOMIC DNA]</scope>
    <source>
        <strain evidence="3 4">2CS3</strain>
    </source>
</reference>
<accession>A0A7X2ZDZ4</accession>
<evidence type="ECO:0000313" key="3">
    <source>
        <dbReference type="EMBL" id="MUG73112.1"/>
    </source>
</evidence>
<organism evidence="3 4">
    <name type="scientific">Paenibacillus validus</name>
    <dbReference type="NCBI Taxonomy" id="44253"/>
    <lineage>
        <taxon>Bacteria</taxon>
        <taxon>Bacillati</taxon>
        <taxon>Bacillota</taxon>
        <taxon>Bacilli</taxon>
        <taxon>Bacillales</taxon>
        <taxon>Paenibacillaceae</taxon>
        <taxon>Paenibacillus</taxon>
    </lineage>
</organism>
<dbReference type="InterPro" id="IPR032485">
    <property type="entry name" value="LRP1-like_beta_prop"/>
</dbReference>
<keyword evidence="1" id="KW-0732">Signal</keyword>
<proteinExistence type="predicted"/>
<dbReference type="AlphaFoldDB" id="A0A7X2ZDZ4"/>
<dbReference type="Proteomes" id="UP000450917">
    <property type="component" value="Unassembled WGS sequence"/>
</dbReference>
<dbReference type="EMBL" id="WNZX01000021">
    <property type="protein sequence ID" value="MUG73112.1"/>
    <property type="molecule type" value="Genomic_DNA"/>
</dbReference>
<feature type="signal peptide" evidence="1">
    <location>
        <begin position="1"/>
        <end position="30"/>
    </location>
</feature>
<protein>
    <submittedName>
        <fullName evidence="3">DUF5050 domain-containing protein</fullName>
    </submittedName>
</protein>
<gene>
    <name evidence="3" type="ORF">GNP93_20995</name>
</gene>
<dbReference type="Gene3D" id="2.120.10.60">
    <property type="entry name" value="Tricorn protease N-terminal domain"/>
    <property type="match status" value="1"/>
</dbReference>
<evidence type="ECO:0000313" key="4">
    <source>
        <dbReference type="Proteomes" id="UP000450917"/>
    </source>
</evidence>
<dbReference type="Pfam" id="PF16472">
    <property type="entry name" value="DUF5050"/>
    <property type="match status" value="1"/>
</dbReference>
<dbReference type="PANTHER" id="PTHR32256">
    <property type="match status" value="1"/>
</dbReference>
<comment type="caution">
    <text evidence="3">The sequence shown here is derived from an EMBL/GenBank/DDBJ whole genome shotgun (WGS) entry which is preliminary data.</text>
</comment>
<dbReference type="InterPro" id="IPR053369">
    <property type="entry name" value="SrfA-induced_signal"/>
</dbReference>
<dbReference type="SUPFAM" id="SSF101898">
    <property type="entry name" value="NHL repeat"/>
    <property type="match status" value="1"/>
</dbReference>
<keyword evidence="4" id="KW-1185">Reference proteome</keyword>
<dbReference type="RefSeq" id="WP_155615450.1">
    <property type="nucleotide sequence ID" value="NZ_WNZX01000021.1"/>
</dbReference>
<evidence type="ECO:0000256" key="1">
    <source>
        <dbReference type="SAM" id="SignalP"/>
    </source>
</evidence>
<feature type="domain" description="Prolow-density lipoprotein receptor-related protein 1-like beta-propeller" evidence="2">
    <location>
        <begin position="194"/>
        <end position="473"/>
    </location>
</feature>
<name>A0A7X2ZDZ4_9BACL</name>
<sequence>MMSTRLKRSLSALLVGITVTCTLPPLGADAAAPALQATVPSFPVTVNGTVLDVTHAAYPLLLYRDITYFPMTWNNTTALGLSVAWDPVNGLSLSKKAGCEPVRQDLTAVRNDKTKQEPVMLAPFPVTVNGQKVDNAQEPYPVLLYRNMTYFPMTWRFTHDAFGWTTSWTTGQGFGLQACGSGADVQAKQADALNLANGGQLAVQGDWLYMNPAQQYSGPNQLVKKRMDGSGEVKLADDNARYIQLADDWIYYTSSSPDMKQMDGILKIKPDGSQRTVISAAPTNRMWVAGERIYYTRLAFKAMEGVTGGGYYSATGIHSMNKDGTDDTELVGGSGEFDFFIHDDRIYFLMQESETGPSNLYVMSTDGTQRTKLAEGVSRLSVLDGWLFYVKNGMQLNKLSLDGKVDIPLLTSDQLISGLHYRQGWLYFIHGSFGIMGSASIEKMRIDGTERSSLVHARATSLYLVDDDTLYFPQSYMGDNRLERFELTP</sequence>